<evidence type="ECO:0000256" key="8">
    <source>
        <dbReference type="ARBA" id="ARBA00023163"/>
    </source>
</evidence>
<keyword evidence="11" id="KW-0496">Mitochondrion</keyword>
<accession>A0A1I8H1W7</accession>
<dbReference type="AlphaFoldDB" id="A0A1I8H1W7"/>
<evidence type="ECO:0000256" key="9">
    <source>
        <dbReference type="ARBA" id="ARBA00023204"/>
    </source>
</evidence>
<dbReference type="FunFam" id="3.40.50.410:FF:000015">
    <property type="entry name" value="General transcription factor IIH subunit 2"/>
    <property type="match status" value="1"/>
</dbReference>
<dbReference type="Pfam" id="PF04056">
    <property type="entry name" value="Ssl1"/>
    <property type="match status" value="1"/>
</dbReference>
<dbReference type="SUPFAM" id="SSF53300">
    <property type="entry name" value="vWA-like"/>
    <property type="match status" value="1"/>
</dbReference>
<evidence type="ECO:0000256" key="6">
    <source>
        <dbReference type="ARBA" id="ARBA00022833"/>
    </source>
</evidence>
<keyword evidence="10" id="KW-0539">Nucleus</keyword>
<evidence type="ECO:0000313" key="13">
    <source>
        <dbReference type="Proteomes" id="UP000095280"/>
    </source>
</evidence>
<comment type="subcellular location">
    <subcellularLocation>
        <location evidence="11">Mitochondrion inner membrane</location>
        <topology evidence="11">Multi-pass membrane protein</topology>
    </subcellularLocation>
    <subcellularLocation>
        <location evidence="1">Nucleus</location>
    </subcellularLocation>
</comment>
<evidence type="ECO:0000256" key="7">
    <source>
        <dbReference type="ARBA" id="ARBA00023015"/>
    </source>
</evidence>
<keyword evidence="11" id="KW-0472">Membrane</keyword>
<dbReference type="InterPro" id="IPR036465">
    <property type="entry name" value="vWFA_dom_sf"/>
</dbReference>
<dbReference type="PROSITE" id="PS50081">
    <property type="entry name" value="ZF_DAG_PE_2"/>
    <property type="match status" value="1"/>
</dbReference>
<dbReference type="Proteomes" id="UP000095280">
    <property type="component" value="Unplaced"/>
</dbReference>
<protein>
    <recommendedName>
        <fullName evidence="11">SURF1-like protein</fullName>
    </recommendedName>
</protein>
<dbReference type="InterPro" id="IPR046349">
    <property type="entry name" value="C1-like_sf"/>
</dbReference>
<dbReference type="GO" id="GO:0000439">
    <property type="term" value="C:transcription factor TFIIH core complex"/>
    <property type="evidence" value="ECO:0007669"/>
    <property type="project" value="InterPro"/>
</dbReference>
<evidence type="ECO:0000313" key="14">
    <source>
        <dbReference type="WBParaSite" id="maker-uti_cns_0004123-snap-gene-0.7-mRNA-1"/>
    </source>
</evidence>
<dbReference type="SUPFAM" id="SSF57889">
    <property type="entry name" value="Cysteine-rich domain"/>
    <property type="match status" value="1"/>
</dbReference>
<keyword evidence="6" id="KW-0862">Zinc</keyword>
<comment type="function">
    <text evidence="11">Probably involved in the biogenesis of the COX complex.</text>
</comment>
<dbReference type="PANTHER" id="PTHR12695">
    <property type="entry name" value="GENERAL TRANSCRIPTION FACTOR IIH SUBUNIT 2"/>
    <property type="match status" value="1"/>
</dbReference>
<keyword evidence="9" id="KW-0234">DNA repair</keyword>
<dbReference type="SMART" id="SM00327">
    <property type="entry name" value="VWA"/>
    <property type="match status" value="1"/>
</dbReference>
<comment type="similarity">
    <text evidence="11">Belongs to the SURF1 family.</text>
</comment>
<name>A0A1I8H1W7_9PLAT</name>
<keyword evidence="11" id="KW-0999">Mitochondrion inner membrane</keyword>
<keyword evidence="8" id="KW-0804">Transcription</keyword>
<dbReference type="GO" id="GO:0008270">
    <property type="term" value="F:zinc ion binding"/>
    <property type="evidence" value="ECO:0007669"/>
    <property type="project" value="UniProtKB-KW"/>
</dbReference>
<evidence type="ECO:0000259" key="12">
    <source>
        <dbReference type="PROSITE" id="PS50081"/>
    </source>
</evidence>
<proteinExistence type="inferred from homology"/>
<sequence length="632" mass="67151">MAKSLDDMEFRPVRIIGEFDHNGEVLIGPRHLIDPKSSAGADGGNSLFSSGAGVGYHVITPFRLADSGERVLVNRGWVPAKLADPATRPQWQQRGRVELIGLVRLTEPAGLVGGYLVDARSPANSGAVGPQSRSARRGVTCRIRRDVEALSGELNTLPFFVDACASGVDSSESAGTFPIGGQTRLSLRNEHLSYIVTWYSLGALLLPSARPTAGTSGYRLQDEDAAALSGGGFRWESQFERSWEALAEDEEGRLAGAVGRLEQARKRRHRLAAAALLPGGGGRASKLGMMRHLLLCLDCSETMGLADLKPCRLAACLSAMRNFVSGFFDQNPIGQLGVLLTRRKLAERVTELTGNPRRHLDALKDLAQAGSGKTARPEGEASFQNLLEMAYDTLGPLPGHACKEVLVLVSALSTCDPGDIGATISKLAKARIRCSVISLSADIRVLRKLAQATGGTYSVPLDAVHLSDIMSSFLPPPASAPDPALIKMGFPYSAGQDGQEQPGSQQDVIRICACHGTVLSAGATAHACPQCACLYCELPVDCRICGLSLASAAHLARSYQHLFPLKAFAEVTLAASTGCCGCGDRLGASTEAYQCSDCRSHYCIDCDRLLHDSLHSCPVCLQTLSVKTTIAT</sequence>
<keyword evidence="3" id="KW-0479">Metal-binding</keyword>
<keyword evidence="13" id="KW-1185">Reference proteome</keyword>
<dbReference type="PANTHER" id="PTHR12695:SF2">
    <property type="entry name" value="GENERAL TRANSCRIPTION FACTOR IIH SUBUNIT 2-RELATED"/>
    <property type="match status" value="1"/>
</dbReference>
<dbReference type="Pfam" id="PF02104">
    <property type="entry name" value="SURF1"/>
    <property type="match status" value="1"/>
</dbReference>
<dbReference type="GO" id="GO:0006289">
    <property type="term" value="P:nucleotide-excision repair"/>
    <property type="evidence" value="ECO:0007669"/>
    <property type="project" value="InterPro"/>
</dbReference>
<dbReference type="InterPro" id="IPR002219">
    <property type="entry name" value="PKC_DAG/PE"/>
</dbReference>
<evidence type="ECO:0000256" key="4">
    <source>
        <dbReference type="ARBA" id="ARBA00022763"/>
    </source>
</evidence>
<dbReference type="InterPro" id="IPR007198">
    <property type="entry name" value="Ssl1-like"/>
</dbReference>
<evidence type="ECO:0000256" key="1">
    <source>
        <dbReference type="ARBA" id="ARBA00004123"/>
    </source>
</evidence>
<dbReference type="CDD" id="cd06662">
    <property type="entry name" value="SURF1"/>
    <property type="match status" value="1"/>
</dbReference>
<keyword evidence="4" id="KW-0227">DNA damage</keyword>
<dbReference type="GO" id="GO:0006351">
    <property type="term" value="P:DNA-templated transcription"/>
    <property type="evidence" value="ECO:0007669"/>
    <property type="project" value="InterPro"/>
</dbReference>
<dbReference type="InterPro" id="IPR013083">
    <property type="entry name" value="Znf_RING/FYVE/PHD"/>
</dbReference>
<dbReference type="Gene3D" id="3.40.50.410">
    <property type="entry name" value="von Willebrand factor, type A domain"/>
    <property type="match status" value="1"/>
</dbReference>
<dbReference type="WBParaSite" id="maker-uti_cns_0004123-snap-gene-0.7-mRNA-1">
    <property type="protein sequence ID" value="maker-uti_cns_0004123-snap-gene-0.7-mRNA-1"/>
    <property type="gene ID" value="maker-uti_cns_0004123-snap-gene-0.7"/>
</dbReference>
<dbReference type="GO" id="GO:0006357">
    <property type="term" value="P:regulation of transcription by RNA polymerase II"/>
    <property type="evidence" value="ECO:0007669"/>
    <property type="project" value="TreeGrafter"/>
</dbReference>
<dbReference type="Pfam" id="PF07975">
    <property type="entry name" value="C1_4"/>
    <property type="match status" value="1"/>
</dbReference>
<keyword evidence="5" id="KW-0863">Zinc-finger</keyword>
<dbReference type="NCBIfam" id="TIGR00622">
    <property type="entry name" value="ssl1"/>
    <property type="match status" value="1"/>
</dbReference>
<evidence type="ECO:0000256" key="10">
    <source>
        <dbReference type="ARBA" id="ARBA00023242"/>
    </source>
</evidence>
<dbReference type="SMART" id="SM01047">
    <property type="entry name" value="C1_4"/>
    <property type="match status" value="1"/>
</dbReference>
<feature type="domain" description="Phorbol-ester/DAG-type" evidence="12">
    <location>
        <begin position="560"/>
        <end position="617"/>
    </location>
</feature>
<dbReference type="GO" id="GO:0005675">
    <property type="term" value="C:transcription factor TFIIH holo complex"/>
    <property type="evidence" value="ECO:0007669"/>
    <property type="project" value="TreeGrafter"/>
</dbReference>
<keyword evidence="7" id="KW-0805">Transcription regulation</keyword>
<evidence type="ECO:0000256" key="11">
    <source>
        <dbReference type="RuleBase" id="RU363076"/>
    </source>
</evidence>
<evidence type="ECO:0000256" key="3">
    <source>
        <dbReference type="ARBA" id="ARBA00022723"/>
    </source>
</evidence>
<dbReference type="Gene3D" id="3.30.40.10">
    <property type="entry name" value="Zinc/RING finger domain, C3HC4 (zinc finger)"/>
    <property type="match status" value="1"/>
</dbReference>
<dbReference type="InterPro" id="IPR002994">
    <property type="entry name" value="Surf1/Shy1"/>
</dbReference>
<dbReference type="InterPro" id="IPR012170">
    <property type="entry name" value="TFIIH_SSL1/p44"/>
</dbReference>
<dbReference type="InterPro" id="IPR004595">
    <property type="entry name" value="TFIIH_C1-like_dom"/>
</dbReference>
<reference evidence="14" key="1">
    <citation type="submission" date="2016-11" db="UniProtKB">
        <authorList>
            <consortium name="WormBaseParasite"/>
        </authorList>
    </citation>
    <scope>IDENTIFICATION</scope>
</reference>
<organism evidence="13 14">
    <name type="scientific">Macrostomum lignano</name>
    <dbReference type="NCBI Taxonomy" id="282301"/>
    <lineage>
        <taxon>Eukaryota</taxon>
        <taxon>Metazoa</taxon>
        <taxon>Spiralia</taxon>
        <taxon>Lophotrochozoa</taxon>
        <taxon>Platyhelminthes</taxon>
        <taxon>Rhabditophora</taxon>
        <taxon>Macrostomorpha</taxon>
        <taxon>Macrostomida</taxon>
        <taxon>Macrostomidae</taxon>
        <taxon>Macrostomum</taxon>
    </lineage>
</organism>
<dbReference type="GO" id="GO:0005743">
    <property type="term" value="C:mitochondrial inner membrane"/>
    <property type="evidence" value="ECO:0007669"/>
    <property type="project" value="UniProtKB-SubCell"/>
</dbReference>
<evidence type="ECO:0000256" key="2">
    <source>
        <dbReference type="ARBA" id="ARBA00006092"/>
    </source>
</evidence>
<comment type="similarity">
    <text evidence="2">Belongs to the GTF2H2 family.</text>
</comment>
<dbReference type="PROSITE" id="PS50895">
    <property type="entry name" value="SURF1"/>
    <property type="match status" value="1"/>
</dbReference>
<evidence type="ECO:0000256" key="5">
    <source>
        <dbReference type="ARBA" id="ARBA00022771"/>
    </source>
</evidence>
<dbReference type="InterPro" id="IPR002035">
    <property type="entry name" value="VWF_A"/>
</dbReference>